<evidence type="ECO:0000313" key="5">
    <source>
        <dbReference type="Proteomes" id="UP000215196"/>
    </source>
</evidence>
<dbReference type="Pfam" id="PF02113">
    <property type="entry name" value="Peptidase_S13"/>
    <property type="match status" value="2"/>
</dbReference>
<organism evidence="4 5">
    <name type="scientific">Chryseobacterium taklimakanense</name>
    <dbReference type="NCBI Taxonomy" id="536441"/>
    <lineage>
        <taxon>Bacteria</taxon>
        <taxon>Pseudomonadati</taxon>
        <taxon>Bacteroidota</taxon>
        <taxon>Flavobacteriia</taxon>
        <taxon>Flavobacteriales</taxon>
        <taxon>Weeksellaceae</taxon>
        <taxon>Chryseobacterium group</taxon>
        <taxon>Chryseobacterium</taxon>
    </lineage>
</organism>
<dbReference type="EMBL" id="LT906465">
    <property type="protein sequence ID" value="SNV35776.1"/>
    <property type="molecule type" value="Genomic_DNA"/>
</dbReference>
<dbReference type="SUPFAM" id="SSF56601">
    <property type="entry name" value="beta-lactamase/transpeptidase-like"/>
    <property type="match status" value="1"/>
</dbReference>
<dbReference type="GO" id="GO:0000270">
    <property type="term" value="P:peptidoglycan metabolic process"/>
    <property type="evidence" value="ECO:0007669"/>
    <property type="project" value="TreeGrafter"/>
</dbReference>
<evidence type="ECO:0000256" key="1">
    <source>
        <dbReference type="ARBA" id="ARBA00006096"/>
    </source>
</evidence>
<dbReference type="RefSeq" id="WP_095069993.1">
    <property type="nucleotide sequence ID" value="NZ_LT906465.1"/>
</dbReference>
<dbReference type="PRINTS" id="PR00922">
    <property type="entry name" value="DADACBPTASE3"/>
</dbReference>
<evidence type="ECO:0000256" key="3">
    <source>
        <dbReference type="SAM" id="SignalP"/>
    </source>
</evidence>
<dbReference type="PANTHER" id="PTHR30023">
    <property type="entry name" value="D-ALANYL-D-ALANINE CARBOXYPEPTIDASE"/>
    <property type="match status" value="1"/>
</dbReference>
<dbReference type="PANTHER" id="PTHR30023:SF0">
    <property type="entry name" value="PENICILLIN-SENSITIVE CARBOXYPEPTIDASE A"/>
    <property type="match status" value="1"/>
</dbReference>
<keyword evidence="3" id="KW-0732">Signal</keyword>
<reference evidence="4 5" key="1">
    <citation type="submission" date="2017-06" db="EMBL/GenBank/DDBJ databases">
        <authorList>
            <consortium name="Pathogen Informatics"/>
        </authorList>
    </citation>
    <scope>NUCLEOTIDE SEQUENCE [LARGE SCALE GENOMIC DNA]</scope>
    <source>
        <strain evidence="4 5">NCTC13490</strain>
    </source>
</reference>
<dbReference type="KEGG" id="ctak:4412677_00456"/>
<name>A0A239WNQ0_9FLAO</name>
<gene>
    <name evidence="4" type="primary">dac</name>
    <name evidence="4" type="ORF">SAMEA4412677_00456</name>
</gene>
<keyword evidence="2 4" id="KW-0378">Hydrolase</keyword>
<protein>
    <submittedName>
        <fullName evidence="4">D-alanyl-D-alanine carboxypeptidase</fullName>
        <ecNumber evidence="4">3.4.16.4</ecNumber>
    </submittedName>
</protein>
<dbReference type="EC" id="3.4.16.4" evidence="4"/>
<dbReference type="GO" id="GO:0006508">
    <property type="term" value="P:proteolysis"/>
    <property type="evidence" value="ECO:0007669"/>
    <property type="project" value="InterPro"/>
</dbReference>
<evidence type="ECO:0000313" key="4">
    <source>
        <dbReference type="EMBL" id="SNV35776.1"/>
    </source>
</evidence>
<dbReference type="Gene3D" id="3.50.80.20">
    <property type="entry name" value="D-Ala-D-Ala carboxypeptidase C, peptidase S13"/>
    <property type="match status" value="1"/>
</dbReference>
<dbReference type="InterPro" id="IPR012338">
    <property type="entry name" value="Beta-lactam/transpept-like"/>
</dbReference>
<dbReference type="InterPro" id="IPR000667">
    <property type="entry name" value="Peptidase_S13"/>
</dbReference>
<dbReference type="Proteomes" id="UP000215196">
    <property type="component" value="Chromosome 1"/>
</dbReference>
<keyword evidence="4" id="KW-0645">Protease</keyword>
<keyword evidence="5" id="KW-1185">Reference proteome</keyword>
<feature type="chain" id="PRO_5013077079" evidence="3">
    <location>
        <begin position="22"/>
        <end position="485"/>
    </location>
</feature>
<comment type="similarity">
    <text evidence="1">Belongs to the peptidase S13 family.</text>
</comment>
<dbReference type="Gene3D" id="3.40.710.10">
    <property type="entry name" value="DD-peptidase/beta-lactamase superfamily"/>
    <property type="match status" value="2"/>
</dbReference>
<feature type="signal peptide" evidence="3">
    <location>
        <begin position="1"/>
        <end position="21"/>
    </location>
</feature>
<proteinExistence type="inferred from homology"/>
<sequence>MKRVKNYISALAVMVSGFTIAQSSNIPSHYTSMYENQARTYASAEPEKIALSVKDEIDININRLMNDPVLRNASWGFVVYDPKTQKIVSSYNENSAFVPASTTKLLTTDTALSLLGPKFRWMTQLEYTGDIDADGTLNGNLYIVGSGDPSLGTRKAGASSYTDIVTDFIYAMADKGIRKVTGDIIIQTAVFKENKMASLPANIVWMEHNNYYLPVGTTQGVDPRNEKLTVKQNNPFEQTKKYFYISPYINKLVYADTFEGNWITTSLPDAPNYLATALRNSMIKSGIPVTGKVTAKMVDRQPETRKIITAYKSPTLKDIVYETNQVSDNALAESLLRMVGFQKWGDQTLESGRAAVVDNLKGKNFDTSSLVYIDGSGLSRSHRVTPISQAKFLANEMNEPYFKDFMESLPIAGQSGTLKRMFFGESYGQIFAKTGTLNKVKTLAGYIKTRTGRTLTFSLLINNYAGSVDQVKDRMEQLLNPTVNL</sequence>
<dbReference type="GO" id="GO:0009002">
    <property type="term" value="F:serine-type D-Ala-D-Ala carboxypeptidase activity"/>
    <property type="evidence" value="ECO:0007669"/>
    <property type="project" value="UniProtKB-EC"/>
</dbReference>
<keyword evidence="4" id="KW-0121">Carboxypeptidase</keyword>
<accession>A0A239WNQ0</accession>
<dbReference type="NCBIfam" id="TIGR00666">
    <property type="entry name" value="PBP4"/>
    <property type="match status" value="1"/>
</dbReference>
<dbReference type="AlphaFoldDB" id="A0A239WNQ0"/>
<evidence type="ECO:0000256" key="2">
    <source>
        <dbReference type="ARBA" id="ARBA00022801"/>
    </source>
</evidence>